<proteinExistence type="predicted"/>
<keyword evidence="1" id="KW-0732">Signal</keyword>
<dbReference type="InterPro" id="IPR003715">
    <property type="entry name" value="Poly_export_N"/>
</dbReference>
<evidence type="ECO:0000313" key="3">
    <source>
        <dbReference type="EMBL" id="QDU80877.1"/>
    </source>
</evidence>
<dbReference type="Gene3D" id="3.30.1950.10">
    <property type="entry name" value="wza like domain"/>
    <property type="match status" value="1"/>
</dbReference>
<dbReference type="GO" id="GO:0015159">
    <property type="term" value="F:polysaccharide transmembrane transporter activity"/>
    <property type="evidence" value="ECO:0007669"/>
    <property type="project" value="InterPro"/>
</dbReference>
<protein>
    <submittedName>
        <fullName evidence="3">Polysaccharide biosynthesis/export protein</fullName>
    </submittedName>
</protein>
<dbReference type="Pfam" id="PF02563">
    <property type="entry name" value="Poly_export"/>
    <property type="match status" value="1"/>
</dbReference>
<evidence type="ECO:0000313" key="4">
    <source>
        <dbReference type="Proteomes" id="UP000317178"/>
    </source>
</evidence>
<dbReference type="PANTHER" id="PTHR33619:SF3">
    <property type="entry name" value="POLYSACCHARIDE EXPORT PROTEIN GFCE-RELATED"/>
    <property type="match status" value="1"/>
</dbReference>
<keyword evidence="4" id="KW-1185">Reference proteome</keyword>
<accession>A0A518CNS8</accession>
<dbReference type="PROSITE" id="PS51257">
    <property type="entry name" value="PROKAR_LIPOPROTEIN"/>
    <property type="match status" value="1"/>
</dbReference>
<dbReference type="PANTHER" id="PTHR33619">
    <property type="entry name" value="POLYSACCHARIDE EXPORT PROTEIN GFCE-RELATED"/>
    <property type="match status" value="1"/>
</dbReference>
<dbReference type="InterPro" id="IPR049712">
    <property type="entry name" value="Poly_export"/>
</dbReference>
<sequence length="423" mass="46572">MTEQRMATWPRQLGLTLAITLVAFASGCVHKGAIPVRQIPPQLREEPLNNEVPIDFTLLRQTPPKRHILDSGDVVGVVIKSILGKENDATVVLPPNELQPNASAGRPYTISDEGTISLPMVGDLNIGNMTIAEANRALATAYFENGLLNENNAEIELRLVQARKIQVHVMREDSDSSLPLAIRSDQQFYVKRGSSMIVELDVYQNDVLHALQESGGLPGIDAKNEVWIIRGKDLTTIESSQYVQRLSERNAFGGSDPSDLERRVTRIPLSMSPNQDLNLSEEDIILNDGDILFIGKRDTDFFITGGLIDGARVPLPRDYDVDVLTALAMANGNPLGPAAGARSNNFQLGPGNILPPTRLIIVRQLPSGDQIKILVNLKHAVEDEHERIKVLPGDLLILEYTKSELFLNVMLNLINLNLSLDQI</sequence>
<dbReference type="KEGG" id="plon:Pla110_26130"/>
<feature type="domain" description="Polysaccharide export protein N-terminal" evidence="2">
    <location>
        <begin position="67"/>
        <end position="154"/>
    </location>
</feature>
<name>A0A518CNS8_9PLAN</name>
<dbReference type="Proteomes" id="UP000317178">
    <property type="component" value="Chromosome"/>
</dbReference>
<dbReference type="AlphaFoldDB" id="A0A518CNS8"/>
<dbReference type="RefSeq" id="WP_144996110.1">
    <property type="nucleotide sequence ID" value="NZ_CP036281.1"/>
</dbReference>
<dbReference type="EMBL" id="CP036281">
    <property type="protein sequence ID" value="QDU80877.1"/>
    <property type="molecule type" value="Genomic_DNA"/>
</dbReference>
<evidence type="ECO:0000259" key="2">
    <source>
        <dbReference type="Pfam" id="PF02563"/>
    </source>
</evidence>
<organism evidence="3 4">
    <name type="scientific">Polystyrenella longa</name>
    <dbReference type="NCBI Taxonomy" id="2528007"/>
    <lineage>
        <taxon>Bacteria</taxon>
        <taxon>Pseudomonadati</taxon>
        <taxon>Planctomycetota</taxon>
        <taxon>Planctomycetia</taxon>
        <taxon>Planctomycetales</taxon>
        <taxon>Planctomycetaceae</taxon>
        <taxon>Polystyrenella</taxon>
    </lineage>
</organism>
<gene>
    <name evidence="3" type="ORF">Pla110_26130</name>
</gene>
<evidence type="ECO:0000256" key="1">
    <source>
        <dbReference type="ARBA" id="ARBA00022729"/>
    </source>
</evidence>
<reference evidence="3 4" key="1">
    <citation type="submission" date="2019-02" db="EMBL/GenBank/DDBJ databases">
        <title>Deep-cultivation of Planctomycetes and their phenomic and genomic characterization uncovers novel biology.</title>
        <authorList>
            <person name="Wiegand S."/>
            <person name="Jogler M."/>
            <person name="Boedeker C."/>
            <person name="Pinto D."/>
            <person name="Vollmers J."/>
            <person name="Rivas-Marin E."/>
            <person name="Kohn T."/>
            <person name="Peeters S.H."/>
            <person name="Heuer A."/>
            <person name="Rast P."/>
            <person name="Oberbeckmann S."/>
            <person name="Bunk B."/>
            <person name="Jeske O."/>
            <person name="Meyerdierks A."/>
            <person name="Storesund J.E."/>
            <person name="Kallscheuer N."/>
            <person name="Luecker S."/>
            <person name="Lage O.M."/>
            <person name="Pohl T."/>
            <person name="Merkel B.J."/>
            <person name="Hornburger P."/>
            <person name="Mueller R.-W."/>
            <person name="Bruemmer F."/>
            <person name="Labrenz M."/>
            <person name="Spormann A.M."/>
            <person name="Op den Camp H."/>
            <person name="Overmann J."/>
            <person name="Amann R."/>
            <person name="Jetten M.S.M."/>
            <person name="Mascher T."/>
            <person name="Medema M.H."/>
            <person name="Devos D.P."/>
            <person name="Kaster A.-K."/>
            <person name="Ovreas L."/>
            <person name="Rohde M."/>
            <person name="Galperin M.Y."/>
            <person name="Jogler C."/>
        </authorList>
    </citation>
    <scope>NUCLEOTIDE SEQUENCE [LARGE SCALE GENOMIC DNA]</scope>
    <source>
        <strain evidence="3 4">Pla110</strain>
    </source>
</reference>
<dbReference type="OrthoDB" id="233929at2"/>